<protein>
    <submittedName>
        <fullName evidence="1">Uncharacterized protein</fullName>
    </submittedName>
</protein>
<proteinExistence type="predicted"/>
<comment type="caution">
    <text evidence="1">The sequence shown here is derived from an EMBL/GenBank/DDBJ whole genome shotgun (WGS) entry which is preliminary data.</text>
</comment>
<dbReference type="Proteomes" id="UP000317243">
    <property type="component" value="Unassembled WGS sequence"/>
</dbReference>
<keyword evidence="2" id="KW-1185">Reference proteome</keyword>
<sequence>MECGNSGHQLVETVTIAPARYLKVELIRFNSDIGNMQLNTQHLLAERPDWQAVLKLYFDLLDEVKIERDSEESGPRWARRIPQIENIAPEVLTEIHGQLIAMDLLTFQLEDKDDGLMYRITREGRRALLAVEKLSNESESELAA</sequence>
<dbReference type="AlphaFoldDB" id="A0A5C5WNT5"/>
<gene>
    <name evidence="1" type="ORF">KOR42_29840</name>
</gene>
<accession>A0A5C5WNT5</accession>
<evidence type="ECO:0000313" key="1">
    <source>
        <dbReference type="EMBL" id="TWT52298.1"/>
    </source>
</evidence>
<dbReference type="RefSeq" id="WP_231740929.1">
    <property type="nucleotide sequence ID" value="NZ_SIHI01000006.1"/>
</dbReference>
<reference evidence="1 2" key="1">
    <citation type="submission" date="2019-02" db="EMBL/GenBank/DDBJ databases">
        <title>Deep-cultivation of Planctomycetes and their phenomic and genomic characterization uncovers novel biology.</title>
        <authorList>
            <person name="Wiegand S."/>
            <person name="Jogler M."/>
            <person name="Boedeker C."/>
            <person name="Pinto D."/>
            <person name="Vollmers J."/>
            <person name="Rivas-Marin E."/>
            <person name="Kohn T."/>
            <person name="Peeters S.H."/>
            <person name="Heuer A."/>
            <person name="Rast P."/>
            <person name="Oberbeckmann S."/>
            <person name="Bunk B."/>
            <person name="Jeske O."/>
            <person name="Meyerdierks A."/>
            <person name="Storesund J.E."/>
            <person name="Kallscheuer N."/>
            <person name="Luecker S."/>
            <person name="Lage O.M."/>
            <person name="Pohl T."/>
            <person name="Merkel B.J."/>
            <person name="Hornburger P."/>
            <person name="Mueller R.-W."/>
            <person name="Bruemmer F."/>
            <person name="Labrenz M."/>
            <person name="Spormann A.M."/>
            <person name="Op Den Camp H."/>
            <person name="Overmann J."/>
            <person name="Amann R."/>
            <person name="Jetten M.S.M."/>
            <person name="Mascher T."/>
            <person name="Medema M.H."/>
            <person name="Devos D.P."/>
            <person name="Kaster A.-K."/>
            <person name="Ovreas L."/>
            <person name="Rohde M."/>
            <person name="Galperin M.Y."/>
            <person name="Jogler C."/>
        </authorList>
    </citation>
    <scope>NUCLEOTIDE SEQUENCE [LARGE SCALE GENOMIC DNA]</scope>
    <source>
        <strain evidence="1 2">KOR42</strain>
    </source>
</reference>
<evidence type="ECO:0000313" key="2">
    <source>
        <dbReference type="Proteomes" id="UP000317243"/>
    </source>
</evidence>
<dbReference type="EMBL" id="SIHI01000006">
    <property type="protein sequence ID" value="TWT52298.1"/>
    <property type="molecule type" value="Genomic_DNA"/>
</dbReference>
<organism evidence="1 2">
    <name type="scientific">Thalassoglobus neptunius</name>
    <dbReference type="NCBI Taxonomy" id="1938619"/>
    <lineage>
        <taxon>Bacteria</taxon>
        <taxon>Pseudomonadati</taxon>
        <taxon>Planctomycetota</taxon>
        <taxon>Planctomycetia</taxon>
        <taxon>Planctomycetales</taxon>
        <taxon>Planctomycetaceae</taxon>
        <taxon>Thalassoglobus</taxon>
    </lineage>
</organism>
<name>A0A5C5WNT5_9PLAN</name>